<feature type="region of interest" description="Disordered" evidence="1">
    <location>
        <begin position="51"/>
        <end position="84"/>
    </location>
</feature>
<feature type="transmembrane region" description="Helical" evidence="2">
    <location>
        <begin position="101"/>
        <end position="122"/>
    </location>
</feature>
<dbReference type="Proteomes" id="UP001519460">
    <property type="component" value="Unassembled WGS sequence"/>
</dbReference>
<sequence>MALSTDSRRLKQQQQKQRPRFTIDHTNSCRRDLKCSVPHWKQRQDYSESLERTTLGAQQLSAKKTVRDRQEKEDTKNMEEKKHHLAPLPSAFGCGDRIRGFTPLSAVFMAWLCLVMPVFLWLQESN</sequence>
<proteinExistence type="predicted"/>
<keyword evidence="2" id="KW-0812">Transmembrane</keyword>
<comment type="caution">
    <text evidence="3">The sequence shown here is derived from an EMBL/GenBank/DDBJ whole genome shotgun (WGS) entry which is preliminary data.</text>
</comment>
<dbReference type="AlphaFoldDB" id="A0ABD0JZH8"/>
<gene>
    <name evidence="3" type="ORF">BaRGS_00028603</name>
</gene>
<feature type="compositionally biased region" description="Basic and acidic residues" evidence="1">
    <location>
        <begin position="65"/>
        <end position="82"/>
    </location>
</feature>
<organism evidence="3 4">
    <name type="scientific">Batillaria attramentaria</name>
    <dbReference type="NCBI Taxonomy" id="370345"/>
    <lineage>
        <taxon>Eukaryota</taxon>
        <taxon>Metazoa</taxon>
        <taxon>Spiralia</taxon>
        <taxon>Lophotrochozoa</taxon>
        <taxon>Mollusca</taxon>
        <taxon>Gastropoda</taxon>
        <taxon>Caenogastropoda</taxon>
        <taxon>Sorbeoconcha</taxon>
        <taxon>Cerithioidea</taxon>
        <taxon>Batillariidae</taxon>
        <taxon>Batillaria</taxon>
    </lineage>
</organism>
<evidence type="ECO:0000313" key="3">
    <source>
        <dbReference type="EMBL" id="KAK7480119.1"/>
    </source>
</evidence>
<keyword evidence="2" id="KW-0472">Membrane</keyword>
<accession>A0ABD0JZH8</accession>
<dbReference type="EMBL" id="JACVVK020000287">
    <property type="protein sequence ID" value="KAK7480119.1"/>
    <property type="molecule type" value="Genomic_DNA"/>
</dbReference>
<reference evidence="3 4" key="1">
    <citation type="journal article" date="2023" name="Sci. Data">
        <title>Genome assembly of the Korean intertidal mud-creeper Batillaria attramentaria.</title>
        <authorList>
            <person name="Patra A.K."/>
            <person name="Ho P.T."/>
            <person name="Jun S."/>
            <person name="Lee S.J."/>
            <person name="Kim Y."/>
            <person name="Won Y.J."/>
        </authorList>
    </citation>
    <scope>NUCLEOTIDE SEQUENCE [LARGE SCALE GENOMIC DNA]</scope>
    <source>
        <strain evidence="3">Wonlab-2016</strain>
    </source>
</reference>
<evidence type="ECO:0000256" key="1">
    <source>
        <dbReference type="SAM" id="MobiDB-lite"/>
    </source>
</evidence>
<keyword evidence="4" id="KW-1185">Reference proteome</keyword>
<feature type="region of interest" description="Disordered" evidence="1">
    <location>
        <begin position="1"/>
        <end position="23"/>
    </location>
</feature>
<evidence type="ECO:0000313" key="4">
    <source>
        <dbReference type="Proteomes" id="UP001519460"/>
    </source>
</evidence>
<keyword evidence="2" id="KW-1133">Transmembrane helix</keyword>
<name>A0ABD0JZH8_9CAEN</name>
<protein>
    <submittedName>
        <fullName evidence="3">Uncharacterized protein</fullName>
    </submittedName>
</protein>
<evidence type="ECO:0000256" key="2">
    <source>
        <dbReference type="SAM" id="Phobius"/>
    </source>
</evidence>